<dbReference type="Proteomes" id="UP000324585">
    <property type="component" value="Unassembled WGS sequence"/>
</dbReference>
<feature type="domain" description="C2H2-type" evidence="7">
    <location>
        <begin position="1084"/>
        <end position="1112"/>
    </location>
</feature>
<feature type="compositionally biased region" description="Basic and acidic residues" evidence="6">
    <location>
        <begin position="570"/>
        <end position="588"/>
    </location>
</feature>
<dbReference type="SUPFAM" id="SSF57667">
    <property type="entry name" value="beta-beta-alpha zinc fingers"/>
    <property type="match status" value="2"/>
</dbReference>
<dbReference type="PROSITE" id="PS00028">
    <property type="entry name" value="ZINC_FINGER_C2H2_1"/>
    <property type="match status" value="3"/>
</dbReference>
<evidence type="ECO:0000259" key="7">
    <source>
        <dbReference type="PROSITE" id="PS50157"/>
    </source>
</evidence>
<keyword evidence="1" id="KW-0479">Metal-binding</keyword>
<accession>A0A5J4YLB4</accession>
<evidence type="ECO:0000256" key="3">
    <source>
        <dbReference type="ARBA" id="ARBA00022771"/>
    </source>
</evidence>
<dbReference type="GO" id="GO:0043565">
    <property type="term" value="F:sequence-specific DNA binding"/>
    <property type="evidence" value="ECO:0007669"/>
    <property type="project" value="TreeGrafter"/>
</dbReference>
<feature type="region of interest" description="Disordered" evidence="6">
    <location>
        <begin position="481"/>
        <end position="552"/>
    </location>
</feature>
<dbReference type="GO" id="GO:0000981">
    <property type="term" value="F:DNA-binding transcription factor activity, RNA polymerase II-specific"/>
    <property type="evidence" value="ECO:0007669"/>
    <property type="project" value="TreeGrafter"/>
</dbReference>
<dbReference type="OrthoDB" id="5693at2759"/>
<feature type="domain" description="C2H2-type" evidence="7">
    <location>
        <begin position="1113"/>
        <end position="1140"/>
    </location>
</feature>
<evidence type="ECO:0000256" key="6">
    <source>
        <dbReference type="SAM" id="MobiDB-lite"/>
    </source>
</evidence>
<dbReference type="PROSITE" id="PS50157">
    <property type="entry name" value="ZINC_FINGER_C2H2_2"/>
    <property type="match status" value="3"/>
</dbReference>
<feature type="region of interest" description="Disordered" evidence="6">
    <location>
        <begin position="564"/>
        <end position="597"/>
    </location>
</feature>
<evidence type="ECO:0000256" key="1">
    <source>
        <dbReference type="ARBA" id="ARBA00022723"/>
    </source>
</evidence>
<dbReference type="PANTHER" id="PTHR24408">
    <property type="entry name" value="ZINC FINGER PROTEIN"/>
    <property type="match status" value="1"/>
</dbReference>
<feature type="compositionally biased region" description="Polar residues" evidence="6">
    <location>
        <begin position="281"/>
        <end position="297"/>
    </location>
</feature>
<keyword evidence="4" id="KW-0862">Zinc</keyword>
<keyword evidence="3 5" id="KW-0863">Zinc-finger</keyword>
<dbReference type="EMBL" id="VRMN01000013">
    <property type="protein sequence ID" value="KAA8491433.1"/>
    <property type="molecule type" value="Genomic_DNA"/>
</dbReference>
<feature type="region of interest" description="Disordered" evidence="6">
    <location>
        <begin position="240"/>
        <end position="299"/>
    </location>
</feature>
<dbReference type="SMART" id="SM00355">
    <property type="entry name" value="ZnF_C2H2"/>
    <property type="match status" value="3"/>
</dbReference>
<dbReference type="GO" id="GO:0005634">
    <property type="term" value="C:nucleus"/>
    <property type="evidence" value="ECO:0007669"/>
    <property type="project" value="TreeGrafter"/>
</dbReference>
<dbReference type="AlphaFoldDB" id="A0A5J4YLB4"/>
<keyword evidence="9" id="KW-1185">Reference proteome</keyword>
<comment type="caution">
    <text evidence="8">The sequence shown here is derived from an EMBL/GenBank/DDBJ whole genome shotgun (WGS) entry which is preliminary data.</text>
</comment>
<gene>
    <name evidence="8" type="ORF">FVE85_2448</name>
</gene>
<dbReference type="InterPro" id="IPR036236">
    <property type="entry name" value="Znf_C2H2_sf"/>
</dbReference>
<evidence type="ECO:0000256" key="4">
    <source>
        <dbReference type="ARBA" id="ARBA00022833"/>
    </source>
</evidence>
<feature type="compositionally biased region" description="Polar residues" evidence="6">
    <location>
        <begin position="263"/>
        <end position="274"/>
    </location>
</feature>
<evidence type="ECO:0000313" key="9">
    <source>
        <dbReference type="Proteomes" id="UP000324585"/>
    </source>
</evidence>
<protein>
    <submittedName>
        <fullName evidence="8">MDS1 and EVI1 complex locus protein EVI1</fullName>
    </submittedName>
</protein>
<feature type="region of interest" description="Disordered" evidence="6">
    <location>
        <begin position="962"/>
        <end position="987"/>
    </location>
</feature>
<keyword evidence="2" id="KW-0677">Repeat</keyword>
<name>A0A5J4YLB4_PORPP</name>
<feature type="compositionally biased region" description="Basic and acidic residues" evidence="6">
    <location>
        <begin position="248"/>
        <end position="262"/>
    </location>
</feature>
<dbReference type="GO" id="GO:0008270">
    <property type="term" value="F:zinc ion binding"/>
    <property type="evidence" value="ECO:0007669"/>
    <property type="project" value="UniProtKB-KW"/>
</dbReference>
<dbReference type="Gene3D" id="3.30.160.60">
    <property type="entry name" value="Classic Zinc Finger"/>
    <property type="match status" value="2"/>
</dbReference>
<evidence type="ECO:0000256" key="5">
    <source>
        <dbReference type="PROSITE-ProRule" id="PRU00042"/>
    </source>
</evidence>
<evidence type="ECO:0000256" key="2">
    <source>
        <dbReference type="ARBA" id="ARBA00022737"/>
    </source>
</evidence>
<dbReference type="PANTHER" id="PTHR24408:SF58">
    <property type="entry name" value="TRANSCRIPTION FACTOR (TFIIIA), PUTATIVE (AFU_ORTHOLOGUE AFUA_1G05150)-RELATED"/>
    <property type="match status" value="1"/>
</dbReference>
<reference evidence="9" key="1">
    <citation type="journal article" date="2019" name="Nat. Commun.">
        <title>Expansion of phycobilisome linker gene families in mesophilic red algae.</title>
        <authorList>
            <person name="Lee J."/>
            <person name="Kim D."/>
            <person name="Bhattacharya D."/>
            <person name="Yoon H.S."/>
        </authorList>
    </citation>
    <scope>NUCLEOTIDE SEQUENCE [LARGE SCALE GENOMIC DNA]</scope>
    <source>
        <strain evidence="9">CCMP 1328</strain>
    </source>
</reference>
<organism evidence="8 9">
    <name type="scientific">Porphyridium purpureum</name>
    <name type="common">Red alga</name>
    <name type="synonym">Porphyridium cruentum</name>
    <dbReference type="NCBI Taxonomy" id="35688"/>
    <lineage>
        <taxon>Eukaryota</taxon>
        <taxon>Rhodophyta</taxon>
        <taxon>Bangiophyceae</taxon>
        <taxon>Porphyridiales</taxon>
        <taxon>Porphyridiaceae</taxon>
        <taxon>Porphyridium</taxon>
    </lineage>
</organism>
<dbReference type="InterPro" id="IPR013087">
    <property type="entry name" value="Znf_C2H2_type"/>
</dbReference>
<proteinExistence type="predicted"/>
<feature type="compositionally biased region" description="Polar residues" evidence="6">
    <location>
        <begin position="1048"/>
        <end position="1079"/>
    </location>
</feature>
<feature type="domain" description="C2H2-type" evidence="7">
    <location>
        <begin position="1143"/>
        <end position="1169"/>
    </location>
</feature>
<feature type="region of interest" description="Disordered" evidence="6">
    <location>
        <begin position="897"/>
        <end position="918"/>
    </location>
</feature>
<feature type="compositionally biased region" description="Basic and acidic residues" evidence="6">
    <location>
        <begin position="499"/>
        <end position="509"/>
    </location>
</feature>
<dbReference type="Pfam" id="PF00096">
    <property type="entry name" value="zf-C2H2"/>
    <property type="match status" value="3"/>
</dbReference>
<sequence length="1169" mass="125897">MEDAVLLVRAMLKKASVKAWLQHAHEERLYTAAEEETMAHLETGKSAAGAVMFGPGQNAQIQDEASRAGGSVHGRRRDRKAGGHVFHEVGVYCVLRNNPGAEPLDAHGRRKETLRDMAVYQCVGTVFSACVAESLEDEEKSAEQFRYLFDSYQAPESSMRGRSFIGLTPNAALSYWSVQGCLHWREISLLIAIHRPDLQLSFASLHTKVVVLSEKNATGGLRVAARRCFCQLHAQQNAATRGDSNADIEQRKPRPRDAESREMTFSGSQPTDTGSGFRDTLSVTNIQSGSGTRSPLPSQDRVGCVEFMPLQDGSLVVGVASASGTYKETHVFLLESEPGEKDDVSLPSRMVGHLEFTSELGESQARLHRDFSASAERAPLKSFVRTTSRGGSVEGHGMHEFDVGGELASSSQSSIPEISVLDTFRRSIGGLWLTTVRLRDREVSLTEFISTESFCAEPGSVELPVEAVSKADLKTNFWGHTTRQNSSVHDDPSPDAEDCDAKRQKRLQDRASASRLAASPKQTASFAGSAANPPVNGASTRAPRAASGSAAKSELFTGLTIGGRAVSMDPSRKPVDIVGDEREPKEAGNSRTKSNNPWNLAASADHDFQAAHQLHQQTGSPGLMENTLFQVGVPMSVSRAFAPLDEAPTSPRLANSVAAPPASDPALHFSIRQHQFNTPGTQTNTASQPVPPSGASVSVYPRFSGDGNESEFVFMQGSGMYGIPYPQDVPSKVLGGGTGDPPGASGMVSFDFDHFKQYSFLRSRDGDMRNAQSHGLAPFPSLGSFGAIGTLPSQHWMYQMDPPPAHPCHGAGPSIVPRADGGTVKSSDFFNKFITTPPGSIDLHLTNGPSLRPWAMSSPALVSESHQKSNQYVSQSAPGAMSERSFVLHAPLHTGASGVAASRGSTGVDHRDSNVQHGRAFGGKSQVIAEAARELGQRSTGKGPLPLLRKPWETFKATASGDDELILPPHPKTDGTAKAQEGGNATSSLKRKMVPLVLRVSHDEEDNTRNDLSIRNGAKLKAADLATDRWAGLAPDLCVVSGSATVDSASWKSRSPGTRVKTTGSSAGVQSPCNGTPSGSRRDLRCDRCDQVFGRQSNLTRHIAMVHERLRPFTCEICEQSFGTESNLRRHKQSKHSENPKPFRCLVCEKVFGQQSDLRRHVESVHAKL</sequence>
<feature type="region of interest" description="Disordered" evidence="6">
    <location>
        <begin position="1048"/>
        <end position="1081"/>
    </location>
</feature>
<evidence type="ECO:0000313" key="8">
    <source>
        <dbReference type="EMBL" id="KAA8491433.1"/>
    </source>
</evidence>